<feature type="chain" id="PRO_5046172453" evidence="2">
    <location>
        <begin position="22"/>
        <end position="1079"/>
    </location>
</feature>
<keyword evidence="1" id="KW-0812">Transmembrane</keyword>
<dbReference type="Pfam" id="PF13715">
    <property type="entry name" value="CarbopepD_reg_2"/>
    <property type="match status" value="1"/>
</dbReference>
<dbReference type="Proteomes" id="UP001162741">
    <property type="component" value="Chromosome"/>
</dbReference>
<proteinExistence type="inferred from homology"/>
<dbReference type="PROSITE" id="PS52016">
    <property type="entry name" value="TONB_DEPENDENT_REC_3"/>
    <property type="match status" value="1"/>
</dbReference>
<dbReference type="NCBIfam" id="TIGR04056">
    <property type="entry name" value="OMP_RagA_SusC"/>
    <property type="match status" value="1"/>
</dbReference>
<dbReference type="InterPro" id="IPR037066">
    <property type="entry name" value="Plug_dom_sf"/>
</dbReference>
<sequence length="1079" mass="118664">MRQKLLGLFLMTVLQVTVAFAQDRKVTGRVTDATDGSGIPGTSVIIKGTNTGTLTDGNGNFTINVPAGKELLFRSIGFGEKTIAVGQSAVLNVSLTTQTGDLNEVVVVAYGKAKKESITGSVAGVTSKDIEKRPVSNPISVLEGAAPGIQVNNTTGQPGAGPDVRIRGFTSNSSSGANAPLYVIDGVPFAGNVADINPNDIESVTVLKDAASSALYGSRGSNGVIIMTTKRAKGADGSINVVVNQGVYTRGIKEYERLSPNEFMETMWTGYRNNLMSTNPTLYPNAAAAGAKASASLVSDYLLLNIYDKDATALFDANGKLVADARIKSGYLGDLDWYKDIERRGYRQDYTISGTARSKKSNLYYSLGYLDEKGYVTTTDYQRVTGRINADVQAKEWMKYGFNLAGSHQKTNSAPGNTGDANSFVNPFNFARGMAPIYPVHMHDVTTGEYLLDEQGNKQYDDGNGTRGQSVGRHATWENELNQDRTIRNTLQGQIFIDFKFLKDFNFTLKGDMNVRNSDNNSYSNALIGDGSGNNGRASSTNYRYKNYTAQQLLTWGKNFGVHHVDALVAHENYYENTNYLYAYKTNQTFPGQVDFSNFTQITSLDGYKLDYRTEGYLSRVRYNYDEKYYIDGSFRRDGSSRFYKDVRWGNFWSVGGGWLLSKENFFQPLANVVDYAKVRASYGEVGNDLAAGRYAWMDLYTLDQNGNAPALYKIQNPALDLIWETSNSITAAVEGRIFDRANFTVEYFDKRSQNLIYDINLPLSAGATSSTASSSIMTKNIGSISNKGLEVSFDVDVVKTKDWRWNVGANATWMTNKVVKLPEENRENGIVSGNYKLLENHSLYDFWTYQYAGVDQMTGNALYLADDERFDPTKTGEAWMAFLVPINGKNYTRNTTYAKRDWSGSAIPNMYGSFTSALTFKGVTLSGLFTYSVGGKTYDDSYLGLMTMSGSVGNLHKDILNAWDGVPEGMTETSANRIDPKGVPVVDFSRSNLNNAMSTRFLQDGSYFVIKNIALSYALPVSVIKRADLTSVRINAGVENLATFTKLQGMNPQQSWNGRSVSAFVTPRVFSVGVNIGL</sequence>
<dbReference type="NCBIfam" id="TIGR04057">
    <property type="entry name" value="SusC_RagA_signa"/>
    <property type="match status" value="1"/>
</dbReference>
<keyword evidence="5" id="KW-1185">Reference proteome</keyword>
<dbReference type="InterPro" id="IPR012910">
    <property type="entry name" value="Plug_dom"/>
</dbReference>
<dbReference type="Pfam" id="PF07715">
    <property type="entry name" value="Plug"/>
    <property type="match status" value="1"/>
</dbReference>
<keyword evidence="2" id="KW-0732">Signal</keyword>
<evidence type="ECO:0000256" key="1">
    <source>
        <dbReference type="PROSITE-ProRule" id="PRU01360"/>
    </source>
</evidence>
<keyword evidence="1" id="KW-0998">Cell outer membrane</keyword>
<feature type="signal peptide" evidence="2">
    <location>
        <begin position="1"/>
        <end position="21"/>
    </location>
</feature>
<keyword evidence="1" id="KW-0472">Membrane</keyword>
<dbReference type="SUPFAM" id="SSF56935">
    <property type="entry name" value="Porins"/>
    <property type="match status" value="1"/>
</dbReference>
<evidence type="ECO:0000313" key="5">
    <source>
        <dbReference type="Proteomes" id="UP001162741"/>
    </source>
</evidence>
<name>A0ABY6IXD7_9BACT</name>
<dbReference type="InterPro" id="IPR039426">
    <property type="entry name" value="TonB-dep_rcpt-like"/>
</dbReference>
<evidence type="ECO:0000313" key="4">
    <source>
        <dbReference type="EMBL" id="UYQ91960.1"/>
    </source>
</evidence>
<reference evidence="4" key="1">
    <citation type="submission" date="2022-10" db="EMBL/GenBank/DDBJ databases">
        <title>Chitinophaga sp. nov., isolated from soil.</title>
        <authorList>
            <person name="Jeon C.O."/>
        </authorList>
    </citation>
    <scope>NUCLEOTIDE SEQUENCE</scope>
    <source>
        <strain evidence="4">R8</strain>
    </source>
</reference>
<evidence type="ECO:0000256" key="2">
    <source>
        <dbReference type="SAM" id="SignalP"/>
    </source>
</evidence>
<dbReference type="InterPro" id="IPR008969">
    <property type="entry name" value="CarboxyPept-like_regulatory"/>
</dbReference>
<dbReference type="RefSeq" id="WP_264280308.1">
    <property type="nucleotide sequence ID" value="NZ_CP107006.1"/>
</dbReference>
<dbReference type="InterPro" id="IPR023996">
    <property type="entry name" value="TonB-dep_OMP_SusC/RagA"/>
</dbReference>
<organism evidence="4 5">
    <name type="scientific">Chitinophaga horti</name>
    <dbReference type="NCBI Taxonomy" id="2920382"/>
    <lineage>
        <taxon>Bacteria</taxon>
        <taxon>Pseudomonadati</taxon>
        <taxon>Bacteroidota</taxon>
        <taxon>Chitinophagia</taxon>
        <taxon>Chitinophagales</taxon>
        <taxon>Chitinophagaceae</taxon>
        <taxon>Chitinophaga</taxon>
    </lineage>
</organism>
<dbReference type="SUPFAM" id="SSF49464">
    <property type="entry name" value="Carboxypeptidase regulatory domain-like"/>
    <property type="match status" value="1"/>
</dbReference>
<keyword evidence="1" id="KW-1134">Transmembrane beta strand</keyword>
<dbReference type="Gene3D" id="2.60.40.1120">
    <property type="entry name" value="Carboxypeptidase-like, regulatory domain"/>
    <property type="match status" value="1"/>
</dbReference>
<comment type="subcellular location">
    <subcellularLocation>
        <location evidence="1">Cell outer membrane</location>
        <topology evidence="1">Multi-pass membrane protein</topology>
    </subcellularLocation>
</comment>
<protein>
    <submittedName>
        <fullName evidence="4">SusC/RagA family TonB-linked outer membrane protein</fullName>
    </submittedName>
</protein>
<dbReference type="Gene3D" id="2.170.130.10">
    <property type="entry name" value="TonB-dependent receptor, plug domain"/>
    <property type="match status" value="1"/>
</dbReference>
<dbReference type="InterPro" id="IPR023997">
    <property type="entry name" value="TonB-dep_OMP_SusC/RagA_CS"/>
</dbReference>
<dbReference type="EMBL" id="CP107006">
    <property type="protein sequence ID" value="UYQ91960.1"/>
    <property type="molecule type" value="Genomic_DNA"/>
</dbReference>
<keyword evidence="1" id="KW-0813">Transport</keyword>
<comment type="similarity">
    <text evidence="1">Belongs to the TonB-dependent receptor family.</text>
</comment>
<gene>
    <name evidence="4" type="ORF">MKQ68_17890</name>
</gene>
<feature type="domain" description="TonB-dependent receptor plug" evidence="3">
    <location>
        <begin position="115"/>
        <end position="224"/>
    </location>
</feature>
<evidence type="ECO:0000259" key="3">
    <source>
        <dbReference type="Pfam" id="PF07715"/>
    </source>
</evidence>
<accession>A0ABY6IXD7</accession>